<protein>
    <recommendedName>
        <fullName evidence="2 10">FAD:protein FMN transferase</fullName>
        <ecNumber evidence="1 10">2.7.1.180</ecNumber>
    </recommendedName>
    <alternativeName>
        <fullName evidence="8 10">Flavin transferase</fullName>
    </alternativeName>
</protein>
<sequence>MQHTIQHLYKAHGDDSLLYAWFLSMHTRVDIILCCQKSENELMLVVNSIYDTLRQLERIANYYDPSSELSQVNQRASTAPVMISQSLYRMISLCTEYHKKTLGCFDVTIHSDNYNQDTIHSIHLYPEAQSVFFQQAGTTINLSGFLKGYALDKIREILKVHIIENALINMGNSSVLALGNHPAGTGWKVSFGDQASTTKNYKTQSILLNNECLTTSGNNSDDRKHIISPSSGKPLEGVRQVTVVTDDGTTGEILSTSLFVANQKQRELIMSEFLPKRVIDLELCQMV</sequence>
<evidence type="ECO:0000256" key="9">
    <source>
        <dbReference type="ARBA" id="ARBA00048540"/>
    </source>
</evidence>
<dbReference type="InterPro" id="IPR024932">
    <property type="entry name" value="ApbE"/>
</dbReference>
<comment type="cofactor">
    <cofactor evidence="11">
        <name>Mg(2+)</name>
        <dbReference type="ChEBI" id="CHEBI:18420"/>
    </cofactor>
    <cofactor evidence="11">
        <name>Mn(2+)</name>
        <dbReference type="ChEBI" id="CHEBI:29035"/>
    </cofactor>
    <text evidence="11">Magnesium. Can also use manganese.</text>
</comment>
<evidence type="ECO:0000313" key="13">
    <source>
        <dbReference type="Proteomes" id="UP000095541"/>
    </source>
</evidence>
<keyword evidence="4 10" id="KW-0808">Transferase</keyword>
<proteinExistence type="inferred from homology"/>
<dbReference type="Gene3D" id="3.10.520.10">
    <property type="entry name" value="ApbE-like domains"/>
    <property type="match status" value="1"/>
</dbReference>
<evidence type="ECO:0000256" key="4">
    <source>
        <dbReference type="ARBA" id="ARBA00022679"/>
    </source>
</evidence>
<evidence type="ECO:0000256" key="1">
    <source>
        <dbReference type="ARBA" id="ARBA00011955"/>
    </source>
</evidence>
<evidence type="ECO:0000256" key="5">
    <source>
        <dbReference type="ARBA" id="ARBA00022723"/>
    </source>
</evidence>
<feature type="binding site" evidence="11">
    <location>
        <position position="256"/>
    </location>
    <ligand>
        <name>Mg(2+)</name>
        <dbReference type="ChEBI" id="CHEBI:18420"/>
    </ligand>
</feature>
<dbReference type="PANTHER" id="PTHR30040:SF2">
    <property type="entry name" value="FAD:PROTEIN FMN TRANSFERASE"/>
    <property type="match status" value="1"/>
</dbReference>
<comment type="catalytic activity">
    <reaction evidence="9 10">
        <text>L-threonyl-[protein] + FAD = FMN-L-threonyl-[protein] + AMP + H(+)</text>
        <dbReference type="Rhea" id="RHEA:36847"/>
        <dbReference type="Rhea" id="RHEA-COMP:11060"/>
        <dbReference type="Rhea" id="RHEA-COMP:11061"/>
        <dbReference type="ChEBI" id="CHEBI:15378"/>
        <dbReference type="ChEBI" id="CHEBI:30013"/>
        <dbReference type="ChEBI" id="CHEBI:57692"/>
        <dbReference type="ChEBI" id="CHEBI:74257"/>
        <dbReference type="ChEBI" id="CHEBI:456215"/>
        <dbReference type="EC" id="2.7.1.180"/>
    </reaction>
</comment>
<evidence type="ECO:0000256" key="10">
    <source>
        <dbReference type="PIRNR" id="PIRNR006268"/>
    </source>
</evidence>
<keyword evidence="3 10" id="KW-0285">Flavoprotein</keyword>
<keyword evidence="12" id="KW-0449">Lipoprotein</keyword>
<comment type="similarity">
    <text evidence="10">Belongs to the ApbE family.</text>
</comment>
<dbReference type="InterPro" id="IPR003374">
    <property type="entry name" value="ApbE-like_sf"/>
</dbReference>
<evidence type="ECO:0000256" key="7">
    <source>
        <dbReference type="ARBA" id="ARBA00022842"/>
    </source>
</evidence>
<dbReference type="PANTHER" id="PTHR30040">
    <property type="entry name" value="THIAMINE BIOSYNTHESIS LIPOPROTEIN APBE"/>
    <property type="match status" value="1"/>
</dbReference>
<dbReference type="PIRSF" id="PIRSF006268">
    <property type="entry name" value="ApbE"/>
    <property type="match status" value="1"/>
</dbReference>
<accession>A0A174WTA7</accession>
<keyword evidence="6 10" id="KW-0274">FAD</keyword>
<name>A0A174WTA7_BACT4</name>
<dbReference type="EMBL" id="CZBI01000014">
    <property type="protein sequence ID" value="CUQ47397.1"/>
    <property type="molecule type" value="Genomic_DNA"/>
</dbReference>
<dbReference type="EC" id="2.7.1.180" evidence="1 10"/>
<keyword evidence="5 10" id="KW-0479">Metal-binding</keyword>
<dbReference type="GO" id="GO:0046872">
    <property type="term" value="F:metal ion binding"/>
    <property type="evidence" value="ECO:0007669"/>
    <property type="project" value="UniProtKB-UniRule"/>
</dbReference>
<dbReference type="SUPFAM" id="SSF143631">
    <property type="entry name" value="ApbE-like"/>
    <property type="match status" value="1"/>
</dbReference>
<evidence type="ECO:0000313" key="12">
    <source>
        <dbReference type="EMBL" id="CUQ47397.1"/>
    </source>
</evidence>
<evidence type="ECO:0000256" key="6">
    <source>
        <dbReference type="ARBA" id="ARBA00022827"/>
    </source>
</evidence>
<organism evidence="12 13">
    <name type="scientific">Bacteroides thetaiotaomicron</name>
    <dbReference type="NCBI Taxonomy" id="818"/>
    <lineage>
        <taxon>Bacteria</taxon>
        <taxon>Pseudomonadati</taxon>
        <taxon>Bacteroidota</taxon>
        <taxon>Bacteroidia</taxon>
        <taxon>Bacteroidales</taxon>
        <taxon>Bacteroidaceae</taxon>
        <taxon>Bacteroides</taxon>
    </lineage>
</organism>
<dbReference type="Pfam" id="PF02424">
    <property type="entry name" value="ApbE"/>
    <property type="match status" value="1"/>
</dbReference>
<dbReference type="GO" id="GO:0016740">
    <property type="term" value="F:transferase activity"/>
    <property type="evidence" value="ECO:0007669"/>
    <property type="project" value="UniProtKB-UniRule"/>
</dbReference>
<evidence type="ECO:0000256" key="3">
    <source>
        <dbReference type="ARBA" id="ARBA00022630"/>
    </source>
</evidence>
<reference evidence="12 13" key="1">
    <citation type="submission" date="2015-09" db="EMBL/GenBank/DDBJ databases">
        <authorList>
            <consortium name="Pathogen Informatics"/>
        </authorList>
    </citation>
    <scope>NUCLEOTIDE SEQUENCE [LARGE SCALE GENOMIC DNA]</scope>
    <source>
        <strain evidence="12 13">2789STDY5834945</strain>
    </source>
</reference>
<feature type="binding site" evidence="11">
    <location>
        <position position="144"/>
    </location>
    <ligand>
        <name>Mg(2+)</name>
        <dbReference type="ChEBI" id="CHEBI:18420"/>
    </ligand>
</feature>
<dbReference type="RefSeq" id="WP_055222031.1">
    <property type="nucleotide sequence ID" value="NZ_CZBI01000014.1"/>
</dbReference>
<gene>
    <name evidence="12" type="primary">apbE_2</name>
    <name evidence="12" type="ORF">ERS852557_04876</name>
</gene>
<keyword evidence="7 10" id="KW-0460">Magnesium</keyword>
<dbReference type="AlphaFoldDB" id="A0A174WTA7"/>
<dbReference type="Proteomes" id="UP000095541">
    <property type="component" value="Unassembled WGS sequence"/>
</dbReference>
<evidence type="ECO:0000256" key="2">
    <source>
        <dbReference type="ARBA" id="ARBA00016337"/>
    </source>
</evidence>
<evidence type="ECO:0000256" key="11">
    <source>
        <dbReference type="PIRSR" id="PIRSR006268-2"/>
    </source>
</evidence>
<evidence type="ECO:0000256" key="8">
    <source>
        <dbReference type="ARBA" id="ARBA00031306"/>
    </source>
</evidence>